<dbReference type="PANTHER" id="PTHR44554:SF1">
    <property type="entry name" value="LRP2-BINDING PROTEIN"/>
    <property type="match status" value="1"/>
</dbReference>
<evidence type="ECO:0000313" key="8">
    <source>
        <dbReference type="EMBL" id="KAB5571318.1"/>
    </source>
</evidence>
<comment type="caution">
    <text evidence="8">The sequence shown here is derived from an EMBL/GenBank/DDBJ whole genome shotgun (WGS) entry which is preliminary data.</text>
</comment>
<comment type="function">
    <text evidence="5">May act as an adapter that regulates LRP2 function.</text>
</comment>
<evidence type="ECO:0000256" key="3">
    <source>
        <dbReference type="ARBA" id="ARBA00022737"/>
    </source>
</evidence>
<dbReference type="PANTHER" id="PTHR44554">
    <property type="entry name" value="LRP2-BINDING PROTEIN"/>
    <property type="match status" value="1"/>
</dbReference>
<dbReference type="InterPro" id="IPR052323">
    <property type="entry name" value="LRP2-binding"/>
</dbReference>
<evidence type="ECO:0000313" key="9">
    <source>
        <dbReference type="Proteomes" id="UP000327468"/>
    </source>
</evidence>
<dbReference type="Pfam" id="PF08238">
    <property type="entry name" value="Sel1"/>
    <property type="match status" value="4"/>
</dbReference>
<dbReference type="InterPro" id="IPR019734">
    <property type="entry name" value="TPR_rpt"/>
</dbReference>
<dbReference type="Proteomes" id="UP000327468">
    <property type="component" value="Chromosome 7"/>
</dbReference>
<sequence>MDSSDQMAHRIENLQKIRTAKVLKAVLSVYENHEAFKCDGNSAECLVEKAEKLLKSKAEAGDTQASLLLGHLYYEEGNYTEAEAVFDGIKDREPEALYQLAVMYYDGLTTTADPSKAVDYMRRVADRDTGSVRYAALYNLGRAYLHGFGVQASREEAEKYWLIAADDGNPNASVEAQSSLGLFYSSPEIRDLKRAFYWHSEACGNGSLESQGALGIMYLYGYGVSKDLKAARYCLTEAAARGSVYAQGHLAAYYYQRKLYTRAALLAKRVCKYEDVSAIATFTGCDPEYICKGIAIGLFYYARCLQLGRGVAQNTEKAQHYYTKAALMNPEVFKDLQMDLIYCRM</sequence>
<evidence type="ECO:0000256" key="4">
    <source>
        <dbReference type="ARBA" id="ARBA00022803"/>
    </source>
</evidence>
<dbReference type="EMBL" id="VFJC01000008">
    <property type="protein sequence ID" value="KAB5571318.1"/>
    <property type="molecule type" value="Genomic_DNA"/>
</dbReference>
<accession>A0A5N5NWK3</accession>
<evidence type="ECO:0000256" key="2">
    <source>
        <dbReference type="ARBA" id="ARBA00022490"/>
    </source>
</evidence>
<keyword evidence="4 7" id="KW-0802">TPR repeat</keyword>
<protein>
    <recommendedName>
        <fullName evidence="6">LRP2-binding protein</fullName>
    </recommendedName>
</protein>
<keyword evidence="3" id="KW-0677">Repeat</keyword>
<evidence type="ECO:0000256" key="1">
    <source>
        <dbReference type="ARBA" id="ARBA00004496"/>
    </source>
</evidence>
<name>A0A5N5NWK3_PANHP</name>
<comment type="subcellular location">
    <subcellularLocation>
        <location evidence="1">Cytoplasm</location>
    </subcellularLocation>
</comment>
<organism evidence="8 9">
    <name type="scientific">Pangasianodon hypophthalmus</name>
    <name type="common">Striped catfish</name>
    <name type="synonym">Helicophagus hypophthalmus</name>
    <dbReference type="NCBI Taxonomy" id="310915"/>
    <lineage>
        <taxon>Eukaryota</taxon>
        <taxon>Metazoa</taxon>
        <taxon>Chordata</taxon>
        <taxon>Craniata</taxon>
        <taxon>Vertebrata</taxon>
        <taxon>Euteleostomi</taxon>
        <taxon>Actinopterygii</taxon>
        <taxon>Neopterygii</taxon>
        <taxon>Teleostei</taxon>
        <taxon>Ostariophysi</taxon>
        <taxon>Siluriformes</taxon>
        <taxon>Pangasiidae</taxon>
        <taxon>Pangasianodon</taxon>
    </lineage>
</organism>
<evidence type="ECO:0000256" key="7">
    <source>
        <dbReference type="PROSITE-ProRule" id="PRU00339"/>
    </source>
</evidence>
<dbReference type="InterPro" id="IPR006597">
    <property type="entry name" value="Sel1-like"/>
</dbReference>
<dbReference type="Pfam" id="PF14559">
    <property type="entry name" value="TPR_19"/>
    <property type="match status" value="1"/>
</dbReference>
<evidence type="ECO:0000256" key="6">
    <source>
        <dbReference type="ARBA" id="ARBA00039954"/>
    </source>
</evidence>
<dbReference type="InterPro" id="IPR011990">
    <property type="entry name" value="TPR-like_helical_dom_sf"/>
</dbReference>
<dbReference type="GO" id="GO:0005737">
    <property type="term" value="C:cytoplasm"/>
    <property type="evidence" value="ECO:0007669"/>
    <property type="project" value="UniProtKB-SubCell"/>
</dbReference>
<dbReference type="AlphaFoldDB" id="A0A5N5NWK3"/>
<dbReference type="Gene3D" id="1.25.40.10">
    <property type="entry name" value="Tetratricopeptide repeat domain"/>
    <property type="match status" value="1"/>
</dbReference>
<feature type="repeat" description="TPR" evidence="7">
    <location>
        <begin position="63"/>
        <end position="96"/>
    </location>
</feature>
<dbReference type="SUPFAM" id="SSF81901">
    <property type="entry name" value="HCP-like"/>
    <property type="match status" value="1"/>
</dbReference>
<evidence type="ECO:0000256" key="5">
    <source>
        <dbReference type="ARBA" id="ARBA00037614"/>
    </source>
</evidence>
<keyword evidence="9" id="KW-1185">Reference proteome</keyword>
<proteinExistence type="predicted"/>
<reference evidence="8 9" key="1">
    <citation type="submission" date="2019-06" db="EMBL/GenBank/DDBJ databases">
        <title>A chromosome-scale genome assembly of the striped catfish, Pangasianodon hypophthalmus.</title>
        <authorList>
            <person name="Wen M."/>
            <person name="Zahm M."/>
            <person name="Roques C."/>
            <person name="Cabau C."/>
            <person name="Klopp C."/>
            <person name="Donnadieu C."/>
            <person name="Jouanno E."/>
            <person name="Avarre J.-C."/>
            <person name="Campet M."/>
            <person name="Ha T.T.T."/>
            <person name="Dugue R."/>
            <person name="Lampietro C."/>
            <person name="Louis A."/>
            <person name="Herpin A."/>
            <person name="Echchiki A."/>
            <person name="Berthelot C."/>
            <person name="Parey E."/>
            <person name="Roest-Crollius H."/>
            <person name="Braasch I."/>
            <person name="Postlethwait J."/>
            <person name="Bobe J."/>
            <person name="Montfort J."/>
            <person name="Bouchez O."/>
            <person name="Begum T."/>
            <person name="Schartl M."/>
            <person name="Guiguen Y."/>
        </authorList>
    </citation>
    <scope>NUCLEOTIDE SEQUENCE [LARGE SCALE GENOMIC DNA]</scope>
    <source>
        <strain evidence="8 9">Indonesia</strain>
        <tissue evidence="8">Blood</tissue>
    </source>
</reference>
<dbReference type="PROSITE" id="PS50005">
    <property type="entry name" value="TPR"/>
    <property type="match status" value="1"/>
</dbReference>
<dbReference type="SMART" id="SM00671">
    <property type="entry name" value="SEL1"/>
    <property type="match status" value="6"/>
</dbReference>
<keyword evidence="2" id="KW-0963">Cytoplasm</keyword>
<gene>
    <name evidence="8" type="ORF">PHYPO_G00223630</name>
</gene>